<dbReference type="InterPro" id="IPR010376">
    <property type="entry name" value="GBBH-like_N"/>
</dbReference>
<gene>
    <name evidence="9" type="ORF">SMD27_12825</name>
</gene>
<keyword evidence="10" id="KW-1185">Reference proteome</keyword>
<evidence type="ECO:0000256" key="5">
    <source>
        <dbReference type="ARBA" id="ARBA00023002"/>
    </source>
</evidence>
<keyword evidence="4 9" id="KW-0223">Dioxygenase</keyword>
<dbReference type="Gene3D" id="3.30.2020.30">
    <property type="match status" value="1"/>
</dbReference>
<evidence type="ECO:0000313" key="9">
    <source>
        <dbReference type="EMBL" id="MDY0883729.1"/>
    </source>
</evidence>
<dbReference type="RefSeq" id="WP_320508797.1">
    <property type="nucleotide sequence ID" value="NZ_JAXCLW010000003.1"/>
</dbReference>
<dbReference type="InterPro" id="IPR003819">
    <property type="entry name" value="TauD/TfdA-like"/>
</dbReference>
<protein>
    <submittedName>
        <fullName evidence="9">TauD/TfdA family dioxygenase</fullName>
    </submittedName>
</protein>
<keyword evidence="6" id="KW-0408">Iron</keyword>
<evidence type="ECO:0000256" key="3">
    <source>
        <dbReference type="ARBA" id="ARBA00022723"/>
    </source>
</evidence>
<evidence type="ECO:0000313" key="10">
    <source>
        <dbReference type="Proteomes" id="UP001279642"/>
    </source>
</evidence>
<keyword evidence="5" id="KW-0560">Oxidoreductase</keyword>
<name>A0ABU5ECG3_9PROT</name>
<reference evidence="9 10" key="1">
    <citation type="journal article" date="2016" name="Antonie Van Leeuwenhoek">
        <title>Dongia soli sp. nov., isolated from soil from Dokdo, Korea.</title>
        <authorList>
            <person name="Kim D.U."/>
            <person name="Lee H."/>
            <person name="Kim H."/>
            <person name="Kim S.G."/>
            <person name="Ka J.O."/>
        </authorList>
    </citation>
    <scope>NUCLEOTIDE SEQUENCE [LARGE SCALE GENOMIC DNA]</scope>
    <source>
        <strain evidence="9 10">D78</strain>
    </source>
</reference>
<dbReference type="PANTHER" id="PTHR10696:SF25">
    <property type="entry name" value="OXIDOREDUCTASE AIM17-RELATED"/>
    <property type="match status" value="1"/>
</dbReference>
<proteinExistence type="inferred from homology"/>
<comment type="similarity">
    <text evidence="2">Belongs to the gamma-BBH/TMLD family.</text>
</comment>
<comment type="caution">
    <text evidence="9">The sequence shown here is derived from an EMBL/GenBank/DDBJ whole genome shotgun (WGS) entry which is preliminary data.</text>
</comment>
<dbReference type="SUPFAM" id="SSF51197">
    <property type="entry name" value="Clavaminate synthase-like"/>
    <property type="match status" value="1"/>
</dbReference>
<dbReference type="Gene3D" id="3.60.130.10">
    <property type="entry name" value="Clavaminate synthase-like"/>
    <property type="match status" value="1"/>
</dbReference>
<dbReference type="Pfam" id="PF06155">
    <property type="entry name" value="GBBH-like_N"/>
    <property type="match status" value="1"/>
</dbReference>
<dbReference type="EMBL" id="JAXCLW010000003">
    <property type="protein sequence ID" value="MDY0883729.1"/>
    <property type="molecule type" value="Genomic_DNA"/>
</dbReference>
<dbReference type="InterPro" id="IPR038492">
    <property type="entry name" value="GBBH-like_N_sf"/>
</dbReference>
<evidence type="ECO:0000259" key="8">
    <source>
        <dbReference type="Pfam" id="PF06155"/>
    </source>
</evidence>
<dbReference type="PANTHER" id="PTHR10696">
    <property type="entry name" value="GAMMA-BUTYROBETAINE HYDROXYLASE-RELATED"/>
    <property type="match status" value="1"/>
</dbReference>
<evidence type="ECO:0000256" key="1">
    <source>
        <dbReference type="ARBA" id="ARBA00001954"/>
    </source>
</evidence>
<dbReference type="Proteomes" id="UP001279642">
    <property type="component" value="Unassembled WGS sequence"/>
</dbReference>
<dbReference type="InterPro" id="IPR050411">
    <property type="entry name" value="AlphaKG_dependent_hydroxylases"/>
</dbReference>
<evidence type="ECO:0000256" key="4">
    <source>
        <dbReference type="ARBA" id="ARBA00022964"/>
    </source>
</evidence>
<evidence type="ECO:0000256" key="6">
    <source>
        <dbReference type="ARBA" id="ARBA00023004"/>
    </source>
</evidence>
<keyword evidence="3" id="KW-0479">Metal-binding</keyword>
<dbReference type="InterPro" id="IPR042098">
    <property type="entry name" value="TauD-like_sf"/>
</dbReference>
<dbReference type="Pfam" id="PF02668">
    <property type="entry name" value="TauD"/>
    <property type="match status" value="1"/>
</dbReference>
<accession>A0ABU5ECG3</accession>
<comment type="cofactor">
    <cofactor evidence="1">
        <name>Fe(2+)</name>
        <dbReference type="ChEBI" id="CHEBI:29033"/>
    </cofactor>
</comment>
<sequence length="400" mass="45444">MLNFSAPQSSDEPVDMLDLASYRTPHRIVTAELSGGSAVLRWSDGRVSQFHGIWLRDNCACPACRHPKALERRFLLIDEPGEIAVKEIFLTVYGDVEVRFAADLAGNMHLSRFSAAWLREHDYGDEARAERQHQPKLWSGISGFELPSFQYKEVMESDKGLHAWLAAWKDYGAALLRGAPAEPGEVVKIASRIGPLRPTNFGTMYDVITMPNPNASAYTAMALEPHTDLANWQSPPDCQFLFCVANEAEGGSSVLVDGFSVAEEIRRTDPETFKILSTREIEFRFQDDGCDIRRRSRMIQLGDDGRITAIRFNNWLRTAFDLPSAEVESTYQALLVLWRALRNPRFYVRPRLAAGDMFILDNYRILHGRDAFNPNTGRRHLQGCYVDRDFVLSRLRLLER</sequence>
<organism evidence="9 10">
    <name type="scientific">Dongia soli</name>
    <dbReference type="NCBI Taxonomy" id="600628"/>
    <lineage>
        <taxon>Bacteria</taxon>
        <taxon>Pseudomonadati</taxon>
        <taxon>Pseudomonadota</taxon>
        <taxon>Alphaproteobacteria</taxon>
        <taxon>Rhodospirillales</taxon>
        <taxon>Dongiaceae</taxon>
        <taxon>Dongia</taxon>
    </lineage>
</organism>
<feature type="domain" description="Gamma-butyrobetaine hydroxylase-like N-terminal" evidence="8">
    <location>
        <begin position="40"/>
        <end position="89"/>
    </location>
</feature>
<dbReference type="GO" id="GO:0051213">
    <property type="term" value="F:dioxygenase activity"/>
    <property type="evidence" value="ECO:0007669"/>
    <property type="project" value="UniProtKB-KW"/>
</dbReference>
<evidence type="ECO:0000256" key="2">
    <source>
        <dbReference type="ARBA" id="ARBA00008654"/>
    </source>
</evidence>
<feature type="domain" description="TauD/TfdA-like" evidence="7">
    <location>
        <begin position="147"/>
        <end position="385"/>
    </location>
</feature>
<dbReference type="CDD" id="cd00250">
    <property type="entry name" value="CAS_like"/>
    <property type="match status" value="1"/>
</dbReference>
<evidence type="ECO:0000259" key="7">
    <source>
        <dbReference type="Pfam" id="PF02668"/>
    </source>
</evidence>